<dbReference type="PANTHER" id="PTHR43712:SF2">
    <property type="entry name" value="O-METHYLTRANSFERASE CICE"/>
    <property type="match status" value="1"/>
</dbReference>
<feature type="domain" description="O-methyltransferase dimerisation" evidence="5">
    <location>
        <begin position="76"/>
        <end position="152"/>
    </location>
</feature>
<dbReference type="GO" id="GO:0046983">
    <property type="term" value="F:protein dimerization activity"/>
    <property type="evidence" value="ECO:0007669"/>
    <property type="project" value="InterPro"/>
</dbReference>
<keyword evidence="7" id="KW-1185">Reference proteome</keyword>
<dbReference type="Pfam" id="PF08100">
    <property type="entry name" value="Dimerisation"/>
    <property type="match status" value="1"/>
</dbReference>
<comment type="caution">
    <text evidence="6">The sequence shown here is derived from an EMBL/GenBank/DDBJ whole genome shotgun (WGS) entry which is preliminary data.</text>
</comment>
<dbReference type="AlphaFoldDB" id="A0A5N5DBJ4"/>
<evidence type="ECO:0000259" key="4">
    <source>
        <dbReference type="Pfam" id="PF00891"/>
    </source>
</evidence>
<dbReference type="InterPro" id="IPR036388">
    <property type="entry name" value="WH-like_DNA-bd_sf"/>
</dbReference>
<dbReference type="GO" id="GO:0032259">
    <property type="term" value="P:methylation"/>
    <property type="evidence" value="ECO:0007669"/>
    <property type="project" value="UniProtKB-KW"/>
</dbReference>
<dbReference type="PANTHER" id="PTHR43712">
    <property type="entry name" value="PUTATIVE (AFU_ORTHOLOGUE AFUA_4G14580)-RELATED"/>
    <property type="match status" value="1"/>
</dbReference>
<dbReference type="EMBL" id="VCHE01000035">
    <property type="protein sequence ID" value="KAB2575233.1"/>
    <property type="molecule type" value="Genomic_DNA"/>
</dbReference>
<organism evidence="6 7">
    <name type="scientific">Lasiodiplodia theobromae</name>
    <dbReference type="NCBI Taxonomy" id="45133"/>
    <lineage>
        <taxon>Eukaryota</taxon>
        <taxon>Fungi</taxon>
        <taxon>Dikarya</taxon>
        <taxon>Ascomycota</taxon>
        <taxon>Pezizomycotina</taxon>
        <taxon>Dothideomycetes</taxon>
        <taxon>Dothideomycetes incertae sedis</taxon>
        <taxon>Botryosphaeriales</taxon>
        <taxon>Botryosphaeriaceae</taxon>
        <taxon>Lasiodiplodia</taxon>
    </lineage>
</organism>
<dbReference type="Gene3D" id="3.40.50.150">
    <property type="entry name" value="Vaccinia Virus protein VP39"/>
    <property type="match status" value="1"/>
</dbReference>
<dbReference type="InterPro" id="IPR029063">
    <property type="entry name" value="SAM-dependent_MTases_sf"/>
</dbReference>
<dbReference type="SUPFAM" id="SSF46785">
    <property type="entry name" value="Winged helix' DNA-binding domain"/>
    <property type="match status" value="1"/>
</dbReference>
<protein>
    <submittedName>
        <fullName evidence="6">O-methyltransferase gliM</fullName>
    </submittedName>
</protein>
<dbReference type="InterPro" id="IPR012967">
    <property type="entry name" value="COMT_dimerisation"/>
</dbReference>
<dbReference type="PROSITE" id="PS51683">
    <property type="entry name" value="SAM_OMT_II"/>
    <property type="match status" value="1"/>
</dbReference>
<dbReference type="InterPro" id="IPR001077">
    <property type="entry name" value="COMT_C"/>
</dbReference>
<dbReference type="Gene3D" id="1.10.10.10">
    <property type="entry name" value="Winged helix-like DNA-binding domain superfamily/Winged helix DNA-binding domain"/>
    <property type="match status" value="1"/>
</dbReference>
<evidence type="ECO:0000256" key="2">
    <source>
        <dbReference type="ARBA" id="ARBA00022679"/>
    </source>
</evidence>
<dbReference type="GO" id="GO:0008171">
    <property type="term" value="F:O-methyltransferase activity"/>
    <property type="evidence" value="ECO:0007669"/>
    <property type="project" value="InterPro"/>
</dbReference>
<feature type="domain" description="O-methyltransferase C-terminal" evidence="4">
    <location>
        <begin position="245"/>
        <end position="398"/>
    </location>
</feature>
<proteinExistence type="predicted"/>
<dbReference type="Proteomes" id="UP000325902">
    <property type="component" value="Unassembled WGS sequence"/>
</dbReference>
<evidence type="ECO:0000256" key="1">
    <source>
        <dbReference type="ARBA" id="ARBA00022603"/>
    </source>
</evidence>
<sequence>MLAETVVRELEDLRQHAERVAEFLARPDQAALLAEQLHNPDELPRKDLWQTCAGVVDSLDRVQLIISPSVSLLADCFFGYLPTKALWTAVDAHVPDLLAAHGPQTVEQLAQRAGLQPQRLQQLLDTLAPLGIFAHTTDATITNSRASALLTRDHWAQWHRWADLYGTDFFDASRAMPAAVRAGERRSAAQLSFDTELSLFDYMAQSGLASKFHATLGAGQVAMAKGFTVDYPWAEIVDSTSEQQPFIDLGGGSGALLASVLRAHPRLRGALMDLGHVVDMVEPDFRSSDGKFADVADRVVALHRGNFLESVPPAAVYTMKWCLHDWSDDDVVKVFRVVRRCIDVESAVSRLVVFEAVKTPKRSGRISRYGDLVMMVTANGQERAEEDWRRLAGAAGWRLANVYPLRDAWAAGIELRPI</sequence>
<keyword evidence="3" id="KW-0949">S-adenosyl-L-methionine</keyword>
<dbReference type="InterPro" id="IPR016461">
    <property type="entry name" value="COMT-like"/>
</dbReference>
<evidence type="ECO:0000259" key="5">
    <source>
        <dbReference type="Pfam" id="PF08100"/>
    </source>
</evidence>
<dbReference type="InterPro" id="IPR036390">
    <property type="entry name" value="WH_DNA-bd_sf"/>
</dbReference>
<accession>A0A5N5DBJ4</accession>
<name>A0A5N5DBJ4_9PEZI</name>
<evidence type="ECO:0000313" key="7">
    <source>
        <dbReference type="Proteomes" id="UP000325902"/>
    </source>
</evidence>
<evidence type="ECO:0000313" key="6">
    <source>
        <dbReference type="EMBL" id="KAB2575233.1"/>
    </source>
</evidence>
<gene>
    <name evidence="6" type="primary">gliM</name>
    <name evidence="6" type="ORF">DBV05_g6157</name>
</gene>
<dbReference type="OrthoDB" id="1606438at2759"/>
<keyword evidence="1 6" id="KW-0489">Methyltransferase</keyword>
<dbReference type="SUPFAM" id="SSF53335">
    <property type="entry name" value="S-adenosyl-L-methionine-dependent methyltransferases"/>
    <property type="match status" value="1"/>
</dbReference>
<dbReference type="Pfam" id="PF00891">
    <property type="entry name" value="Methyltransf_2"/>
    <property type="match status" value="1"/>
</dbReference>
<reference evidence="6 7" key="1">
    <citation type="journal article" date="2019" name="Sci. Rep.">
        <title>A multi-omics analysis of the grapevine pathogen Lasiodiplodia theobromae reveals that temperature affects the expression of virulence- and pathogenicity-related genes.</title>
        <authorList>
            <person name="Felix C."/>
            <person name="Meneses R."/>
            <person name="Goncalves M.F.M."/>
            <person name="Tilleman L."/>
            <person name="Duarte A.S."/>
            <person name="Jorrin-Novo J.V."/>
            <person name="Van de Peer Y."/>
            <person name="Deforce D."/>
            <person name="Van Nieuwerburgh F."/>
            <person name="Esteves A.C."/>
            <person name="Alves A."/>
        </authorList>
    </citation>
    <scope>NUCLEOTIDE SEQUENCE [LARGE SCALE GENOMIC DNA]</scope>
    <source>
        <strain evidence="6 7">LA-SOL3</strain>
    </source>
</reference>
<keyword evidence="2 6" id="KW-0808">Transferase</keyword>
<evidence type="ECO:0000256" key="3">
    <source>
        <dbReference type="ARBA" id="ARBA00022691"/>
    </source>
</evidence>